<accession>A0A0E4CWX1</accession>
<dbReference type="Gene3D" id="3.30.360.10">
    <property type="entry name" value="Dihydrodipicolinate Reductase, domain 2"/>
    <property type="match status" value="1"/>
</dbReference>
<dbReference type="GO" id="GO:0000166">
    <property type="term" value="F:nucleotide binding"/>
    <property type="evidence" value="ECO:0007669"/>
    <property type="project" value="InterPro"/>
</dbReference>
<organism evidence="3 4">
    <name type="scientific">Paenibacillus riograndensis SBR5</name>
    <dbReference type="NCBI Taxonomy" id="1073571"/>
    <lineage>
        <taxon>Bacteria</taxon>
        <taxon>Bacillati</taxon>
        <taxon>Bacillota</taxon>
        <taxon>Bacilli</taxon>
        <taxon>Bacillales</taxon>
        <taxon>Paenibacillaceae</taxon>
        <taxon>Paenibacillus</taxon>
        <taxon>Paenibacillus sonchi group</taxon>
    </lineage>
</organism>
<dbReference type="RefSeq" id="WP_046503519.1">
    <property type="nucleotide sequence ID" value="NZ_LN831776.1"/>
</dbReference>
<proteinExistence type="predicted"/>
<protein>
    <submittedName>
        <fullName evidence="3">Oxidoreductase domain-containing protein</fullName>
    </submittedName>
</protein>
<sequence length="334" mass="36637">MSTIGAAIIGCGAIAPLHAKAIQSMEGARLVAVADTDPVKAAEAAENYGCEALTDYKQLLGRTDIGIVHLCTPHHLHAPMAAEFLEAGHHVLTEKPIALDVPSARRIQEVAAASQGQLGIVFQNRYNNPSIRIKETIDSGILGRLICMKGIVTWYRSEDYYTESGWRGKWATEGGGVLINQTIHTLDLLQWFGGEIASVTGSVTTDVLNEVIEVEDTAHACIIFKNNVRGLFYGTNAYCVNSPVEMEFVFEQGTLLLRRDCLYLWKDGHETLLTEPVSTAVEGKSYWGTSHQRLILDFYKHVREGRKFWIDAGEGIKALEVIAGIYSTAVNSSN</sequence>
<dbReference type="SUPFAM" id="SSF55347">
    <property type="entry name" value="Glyceraldehyde-3-phosphate dehydrogenase-like, C-terminal domain"/>
    <property type="match status" value="1"/>
</dbReference>
<dbReference type="InterPro" id="IPR052515">
    <property type="entry name" value="Gfo/Idh/MocA_Oxidoreductase"/>
</dbReference>
<dbReference type="PATRIC" id="fig|1073571.4.peg.3556"/>
<reference evidence="4" key="1">
    <citation type="submission" date="2015-03" db="EMBL/GenBank/DDBJ databases">
        <authorList>
            <person name="Wibberg D."/>
        </authorList>
    </citation>
    <scope>NUCLEOTIDE SEQUENCE [LARGE SCALE GENOMIC DNA]</scope>
</reference>
<feature type="domain" description="Gfo/Idh/MocA-like oxidoreductase N-terminal" evidence="1">
    <location>
        <begin position="5"/>
        <end position="118"/>
    </location>
</feature>
<dbReference type="InterPro" id="IPR036291">
    <property type="entry name" value="NAD(P)-bd_dom_sf"/>
</dbReference>
<dbReference type="InterPro" id="IPR000683">
    <property type="entry name" value="Gfo/Idh/MocA-like_OxRdtase_N"/>
</dbReference>
<evidence type="ECO:0000259" key="2">
    <source>
        <dbReference type="Pfam" id="PF22725"/>
    </source>
</evidence>
<name>A0A0E4CWX1_9BACL</name>
<dbReference type="Pfam" id="PF01408">
    <property type="entry name" value="GFO_IDH_MocA"/>
    <property type="match status" value="1"/>
</dbReference>
<dbReference type="HOGENOM" id="CLU_023194_1_0_9"/>
<dbReference type="SUPFAM" id="SSF51735">
    <property type="entry name" value="NAD(P)-binding Rossmann-fold domains"/>
    <property type="match status" value="1"/>
</dbReference>
<dbReference type="Pfam" id="PF22725">
    <property type="entry name" value="GFO_IDH_MocA_C3"/>
    <property type="match status" value="1"/>
</dbReference>
<evidence type="ECO:0000259" key="1">
    <source>
        <dbReference type="Pfam" id="PF01408"/>
    </source>
</evidence>
<dbReference type="InterPro" id="IPR055170">
    <property type="entry name" value="GFO_IDH_MocA-like_dom"/>
</dbReference>
<dbReference type="Proteomes" id="UP000033163">
    <property type="component" value="Chromosome I"/>
</dbReference>
<dbReference type="AlphaFoldDB" id="A0A0E4CWX1"/>
<dbReference type="EMBL" id="LN831776">
    <property type="protein sequence ID" value="CQR55736.1"/>
    <property type="molecule type" value="Genomic_DNA"/>
</dbReference>
<evidence type="ECO:0000313" key="3">
    <source>
        <dbReference type="EMBL" id="CQR55736.1"/>
    </source>
</evidence>
<dbReference type="KEGG" id="pri:PRIO_3333"/>
<evidence type="ECO:0000313" key="4">
    <source>
        <dbReference type="Proteomes" id="UP000033163"/>
    </source>
</evidence>
<dbReference type="PANTHER" id="PTHR43249:SF1">
    <property type="entry name" value="D-GLUCOSIDE 3-DEHYDROGENASE"/>
    <property type="match status" value="1"/>
</dbReference>
<dbReference type="PANTHER" id="PTHR43249">
    <property type="entry name" value="UDP-N-ACETYL-2-AMINO-2-DEOXY-D-GLUCURONATE OXIDASE"/>
    <property type="match status" value="1"/>
</dbReference>
<dbReference type="STRING" id="483937.AMQ84_28170"/>
<gene>
    <name evidence="3" type="ORF">PRIO_3333</name>
</gene>
<feature type="domain" description="GFO/IDH/MocA-like oxidoreductase" evidence="2">
    <location>
        <begin position="132"/>
        <end position="255"/>
    </location>
</feature>
<dbReference type="Gene3D" id="3.40.50.720">
    <property type="entry name" value="NAD(P)-binding Rossmann-like Domain"/>
    <property type="match status" value="1"/>
</dbReference>